<dbReference type="GO" id="GO:0072344">
    <property type="term" value="P:rescue of stalled ribosome"/>
    <property type="evidence" value="ECO:0007669"/>
    <property type="project" value="UniProtKB-UniRule"/>
</dbReference>
<feature type="binding site" evidence="7">
    <location>
        <position position="112"/>
    </location>
    <ligand>
        <name>tRNA</name>
        <dbReference type="ChEBI" id="CHEBI:17843"/>
    </ligand>
</feature>
<dbReference type="PANTHER" id="PTHR17224:SF1">
    <property type="entry name" value="PEPTIDYL-TRNA HYDROLASE"/>
    <property type="match status" value="1"/>
</dbReference>
<evidence type="ECO:0000256" key="8">
    <source>
        <dbReference type="RuleBase" id="RU000673"/>
    </source>
</evidence>
<dbReference type="PANTHER" id="PTHR17224">
    <property type="entry name" value="PEPTIDYL-TRNA HYDROLASE"/>
    <property type="match status" value="1"/>
</dbReference>
<evidence type="ECO:0000256" key="5">
    <source>
        <dbReference type="ARBA" id="ARBA00038063"/>
    </source>
</evidence>
<evidence type="ECO:0000313" key="10">
    <source>
        <dbReference type="EMBL" id="TWT38076.1"/>
    </source>
</evidence>
<feature type="binding site" evidence="7">
    <location>
        <position position="14"/>
    </location>
    <ligand>
        <name>tRNA</name>
        <dbReference type="ChEBI" id="CHEBI:17843"/>
    </ligand>
</feature>
<organism evidence="10 11">
    <name type="scientific">Posidoniimonas corsicana</name>
    <dbReference type="NCBI Taxonomy" id="1938618"/>
    <lineage>
        <taxon>Bacteria</taxon>
        <taxon>Pseudomonadati</taxon>
        <taxon>Planctomycetota</taxon>
        <taxon>Planctomycetia</taxon>
        <taxon>Pirellulales</taxon>
        <taxon>Lacipirellulaceae</taxon>
        <taxon>Posidoniimonas</taxon>
    </lineage>
</organism>
<feature type="active site" description="Proton acceptor" evidence="7">
    <location>
        <position position="19"/>
    </location>
</feature>
<sequence>MKLIFGLGNPGKKYDKTRHNVGFEALDRLAQQWSADTPRAKFDSRVAECRIGQQKSLLVWPQTFMNRSGMAVQQAVSFYKTPLESVLVICDDFSLPLGRLRYRAKGSSGGQNGLKDIIRAVGSEEAPRLRIGVGPVPERWDAADFVLGRFNADEADDADEAIRRAAESVAVWAEHGIVDAMNQYN</sequence>
<feature type="binding site" evidence="7">
    <location>
        <position position="66"/>
    </location>
    <ligand>
        <name>tRNA</name>
        <dbReference type="ChEBI" id="CHEBI:17843"/>
    </ligand>
</feature>
<feature type="site" description="Stabilizes the basic form of H active site to accept a proton" evidence="7">
    <location>
        <position position="91"/>
    </location>
</feature>
<dbReference type="HAMAP" id="MF_00083">
    <property type="entry name" value="Pept_tRNA_hydro_bact"/>
    <property type="match status" value="1"/>
</dbReference>
<accession>A0A5C5VHL9</accession>
<dbReference type="EMBL" id="SIHJ01000001">
    <property type="protein sequence ID" value="TWT38076.1"/>
    <property type="molecule type" value="Genomic_DNA"/>
</dbReference>
<dbReference type="EC" id="3.1.1.29" evidence="1 7"/>
<evidence type="ECO:0000256" key="9">
    <source>
        <dbReference type="RuleBase" id="RU004320"/>
    </source>
</evidence>
<dbReference type="CDD" id="cd00462">
    <property type="entry name" value="PTH"/>
    <property type="match status" value="1"/>
</dbReference>
<evidence type="ECO:0000256" key="4">
    <source>
        <dbReference type="ARBA" id="ARBA00022884"/>
    </source>
</evidence>
<dbReference type="AlphaFoldDB" id="A0A5C5VHL9"/>
<dbReference type="InterPro" id="IPR036416">
    <property type="entry name" value="Pept_tRNA_hydro_sf"/>
</dbReference>
<dbReference type="GO" id="GO:0006515">
    <property type="term" value="P:protein quality control for misfolded or incompletely synthesized proteins"/>
    <property type="evidence" value="ECO:0007669"/>
    <property type="project" value="UniProtKB-UniRule"/>
</dbReference>
<dbReference type="InterPro" id="IPR018171">
    <property type="entry name" value="Pept_tRNA_hydro_CS"/>
</dbReference>
<comment type="catalytic activity">
    <reaction evidence="7 8">
        <text>an N-acyl-L-alpha-aminoacyl-tRNA + H2O = an N-acyl-L-amino acid + a tRNA + H(+)</text>
        <dbReference type="Rhea" id="RHEA:54448"/>
        <dbReference type="Rhea" id="RHEA-COMP:10123"/>
        <dbReference type="Rhea" id="RHEA-COMP:13883"/>
        <dbReference type="ChEBI" id="CHEBI:15377"/>
        <dbReference type="ChEBI" id="CHEBI:15378"/>
        <dbReference type="ChEBI" id="CHEBI:59874"/>
        <dbReference type="ChEBI" id="CHEBI:78442"/>
        <dbReference type="ChEBI" id="CHEBI:138191"/>
        <dbReference type="EC" id="3.1.1.29"/>
    </reaction>
</comment>
<dbReference type="NCBIfam" id="TIGR00447">
    <property type="entry name" value="pth"/>
    <property type="match status" value="1"/>
</dbReference>
<dbReference type="GO" id="GO:0004045">
    <property type="term" value="F:peptidyl-tRNA hydrolase activity"/>
    <property type="evidence" value="ECO:0007669"/>
    <property type="project" value="UniProtKB-UniRule"/>
</dbReference>
<keyword evidence="3 7" id="KW-0378">Hydrolase</keyword>
<evidence type="ECO:0000256" key="3">
    <source>
        <dbReference type="ARBA" id="ARBA00022801"/>
    </source>
</evidence>
<comment type="subunit">
    <text evidence="7">Monomer.</text>
</comment>
<feature type="binding site" evidence="7">
    <location>
        <position position="64"/>
    </location>
    <ligand>
        <name>tRNA</name>
        <dbReference type="ChEBI" id="CHEBI:17843"/>
    </ligand>
</feature>
<dbReference type="PROSITE" id="PS01195">
    <property type="entry name" value="PEPT_TRNA_HYDROL_1"/>
    <property type="match status" value="1"/>
</dbReference>
<comment type="function">
    <text evidence="7">Catalyzes the release of premature peptidyl moieties from peptidyl-tRNA molecules trapped in stalled 50S ribosomal subunits, and thus maintains levels of free tRNAs and 50S ribosomes.</text>
</comment>
<dbReference type="Pfam" id="PF01195">
    <property type="entry name" value="Pept_tRNA_hydro"/>
    <property type="match status" value="1"/>
</dbReference>
<keyword evidence="11" id="KW-1185">Reference proteome</keyword>
<gene>
    <name evidence="7 10" type="primary">pth</name>
    <name evidence="10" type="ORF">KOR34_30440</name>
</gene>
<keyword evidence="2 7" id="KW-0820">tRNA-binding</keyword>
<evidence type="ECO:0000256" key="1">
    <source>
        <dbReference type="ARBA" id="ARBA00013260"/>
    </source>
</evidence>
<evidence type="ECO:0000256" key="2">
    <source>
        <dbReference type="ARBA" id="ARBA00022555"/>
    </source>
</evidence>
<evidence type="ECO:0000256" key="7">
    <source>
        <dbReference type="HAMAP-Rule" id="MF_00083"/>
    </source>
</evidence>
<keyword evidence="4 7" id="KW-0694">RNA-binding</keyword>
<dbReference type="FunFam" id="3.40.50.1470:FF:000001">
    <property type="entry name" value="Peptidyl-tRNA hydrolase"/>
    <property type="match status" value="1"/>
</dbReference>
<dbReference type="InterPro" id="IPR001328">
    <property type="entry name" value="Pept_tRNA_hydro"/>
</dbReference>
<dbReference type="GO" id="GO:0005737">
    <property type="term" value="C:cytoplasm"/>
    <property type="evidence" value="ECO:0007669"/>
    <property type="project" value="UniProtKB-SubCell"/>
</dbReference>
<comment type="similarity">
    <text evidence="5 7 9">Belongs to the PTH family.</text>
</comment>
<dbReference type="GO" id="GO:0000049">
    <property type="term" value="F:tRNA binding"/>
    <property type="evidence" value="ECO:0007669"/>
    <property type="project" value="UniProtKB-UniRule"/>
</dbReference>
<evidence type="ECO:0000256" key="6">
    <source>
        <dbReference type="ARBA" id="ARBA00050038"/>
    </source>
</evidence>
<dbReference type="Gene3D" id="3.40.50.1470">
    <property type="entry name" value="Peptidyl-tRNA hydrolase"/>
    <property type="match status" value="1"/>
</dbReference>
<dbReference type="Proteomes" id="UP000316714">
    <property type="component" value="Unassembled WGS sequence"/>
</dbReference>
<feature type="site" description="Discriminates between blocked and unblocked aminoacyl-tRNA" evidence="7">
    <location>
        <position position="9"/>
    </location>
</feature>
<comment type="subcellular location">
    <subcellularLocation>
        <location evidence="7">Cytoplasm</location>
    </subcellularLocation>
</comment>
<reference evidence="10 11" key="1">
    <citation type="submission" date="2019-02" db="EMBL/GenBank/DDBJ databases">
        <title>Deep-cultivation of Planctomycetes and their phenomic and genomic characterization uncovers novel biology.</title>
        <authorList>
            <person name="Wiegand S."/>
            <person name="Jogler M."/>
            <person name="Boedeker C."/>
            <person name="Pinto D."/>
            <person name="Vollmers J."/>
            <person name="Rivas-Marin E."/>
            <person name="Kohn T."/>
            <person name="Peeters S.H."/>
            <person name="Heuer A."/>
            <person name="Rast P."/>
            <person name="Oberbeckmann S."/>
            <person name="Bunk B."/>
            <person name="Jeske O."/>
            <person name="Meyerdierks A."/>
            <person name="Storesund J.E."/>
            <person name="Kallscheuer N."/>
            <person name="Luecker S."/>
            <person name="Lage O.M."/>
            <person name="Pohl T."/>
            <person name="Merkel B.J."/>
            <person name="Hornburger P."/>
            <person name="Mueller R.-W."/>
            <person name="Bruemmer F."/>
            <person name="Labrenz M."/>
            <person name="Spormann A.M."/>
            <person name="Op Den Camp H."/>
            <person name="Overmann J."/>
            <person name="Amann R."/>
            <person name="Jetten M.S.M."/>
            <person name="Mascher T."/>
            <person name="Medema M.H."/>
            <person name="Devos D.P."/>
            <person name="Kaster A.-K."/>
            <person name="Ovreas L."/>
            <person name="Rohde M."/>
            <person name="Galperin M.Y."/>
            <person name="Jogler C."/>
        </authorList>
    </citation>
    <scope>NUCLEOTIDE SEQUENCE [LARGE SCALE GENOMIC DNA]</scope>
    <source>
        <strain evidence="10 11">KOR34</strain>
    </source>
</reference>
<protein>
    <recommendedName>
        <fullName evidence="6 7">Peptidyl-tRNA hydrolase</fullName>
        <shortName evidence="7">Pth</shortName>
        <ecNumber evidence="1 7">3.1.1.29</ecNumber>
    </recommendedName>
</protein>
<evidence type="ECO:0000313" key="11">
    <source>
        <dbReference type="Proteomes" id="UP000316714"/>
    </source>
</evidence>
<dbReference type="RefSeq" id="WP_146565365.1">
    <property type="nucleotide sequence ID" value="NZ_SIHJ01000001.1"/>
</dbReference>
<proteinExistence type="inferred from homology"/>
<dbReference type="SUPFAM" id="SSF53178">
    <property type="entry name" value="Peptidyl-tRNA hydrolase-like"/>
    <property type="match status" value="1"/>
</dbReference>
<dbReference type="OrthoDB" id="9800507at2"/>
<comment type="caution">
    <text evidence="10">The sequence shown here is derived from an EMBL/GenBank/DDBJ whole genome shotgun (WGS) entry which is preliminary data.</text>
</comment>
<keyword evidence="7" id="KW-0963">Cytoplasm</keyword>
<comment type="function">
    <text evidence="7">Hydrolyzes ribosome-free peptidyl-tRNAs (with 1 or more amino acids incorporated), which drop off the ribosome during protein synthesis, or as a result of ribosome stalling.</text>
</comment>
<name>A0A5C5VHL9_9BACT</name>